<gene>
    <name evidence="2" type="ORF">ColLi_07563</name>
</gene>
<evidence type="ECO:0000313" key="3">
    <source>
        <dbReference type="Proteomes" id="UP001055172"/>
    </source>
</evidence>
<organism evidence="2 3">
    <name type="scientific">Colletotrichum liriopes</name>
    <dbReference type="NCBI Taxonomy" id="708192"/>
    <lineage>
        <taxon>Eukaryota</taxon>
        <taxon>Fungi</taxon>
        <taxon>Dikarya</taxon>
        <taxon>Ascomycota</taxon>
        <taxon>Pezizomycotina</taxon>
        <taxon>Sordariomycetes</taxon>
        <taxon>Hypocreomycetidae</taxon>
        <taxon>Glomerellales</taxon>
        <taxon>Glomerellaceae</taxon>
        <taxon>Colletotrichum</taxon>
        <taxon>Colletotrichum spaethianum species complex</taxon>
    </lineage>
</organism>
<dbReference type="AlphaFoldDB" id="A0AA37GPG9"/>
<dbReference type="Proteomes" id="UP001055172">
    <property type="component" value="Unassembled WGS sequence"/>
</dbReference>
<keyword evidence="1" id="KW-0472">Membrane</keyword>
<proteinExistence type="predicted"/>
<comment type="caution">
    <text evidence="2">The sequence shown here is derived from an EMBL/GenBank/DDBJ whole genome shotgun (WGS) entry which is preliminary data.</text>
</comment>
<reference evidence="2 3" key="1">
    <citation type="submission" date="2021-07" db="EMBL/GenBank/DDBJ databases">
        <title>Genome data of Colletotrichum spaethianum.</title>
        <authorList>
            <person name="Utami Y.D."/>
            <person name="Hiruma K."/>
        </authorList>
    </citation>
    <scope>NUCLEOTIDE SEQUENCE [LARGE SCALE GENOMIC DNA]</scope>
    <source>
        <strain evidence="2 3">MAFF 242679</strain>
    </source>
</reference>
<sequence>MPVVPLVFCPNCAPDVETSWQVTDLLYARLFSDTINKTGSPAQALQAVRFTLARAVYYDFISTFGPSGTASITNFELVLVPGLFRGYWIVVGVLGSFIVIFIIIGVLFRSTQYSIPDNAWHTIAQVSEGPEFSDILRQARFADDDLVEHFINGTTPPDKEIKGALEVFKGFIVGIGSKVGSLLESRGPTPRFVIREGVFVRASGAGPMPREANNVRRRLHGPGMK</sequence>
<accession>A0AA37GPG9</accession>
<protein>
    <submittedName>
        <fullName evidence="2">Uncharacterized protein</fullName>
    </submittedName>
</protein>
<keyword evidence="3" id="KW-1185">Reference proteome</keyword>
<keyword evidence="1" id="KW-0812">Transmembrane</keyword>
<keyword evidence="1" id="KW-1133">Transmembrane helix</keyword>
<dbReference type="EMBL" id="BPPX01000015">
    <property type="protein sequence ID" value="GJC84725.1"/>
    <property type="molecule type" value="Genomic_DNA"/>
</dbReference>
<evidence type="ECO:0000256" key="1">
    <source>
        <dbReference type="SAM" id="Phobius"/>
    </source>
</evidence>
<feature type="transmembrane region" description="Helical" evidence="1">
    <location>
        <begin position="87"/>
        <end position="108"/>
    </location>
</feature>
<name>A0AA37GPG9_9PEZI</name>
<evidence type="ECO:0000313" key="2">
    <source>
        <dbReference type="EMBL" id="GJC84725.1"/>
    </source>
</evidence>